<dbReference type="InterPro" id="IPR013249">
    <property type="entry name" value="RNA_pol_sigma70_r4_t2"/>
</dbReference>
<dbReference type="InterPro" id="IPR014284">
    <property type="entry name" value="RNA_pol_sigma-70_dom"/>
</dbReference>
<dbReference type="Pfam" id="PF08281">
    <property type="entry name" value="Sigma70_r4_2"/>
    <property type="match status" value="1"/>
</dbReference>
<dbReference type="GO" id="GO:0006352">
    <property type="term" value="P:DNA-templated transcription initiation"/>
    <property type="evidence" value="ECO:0007669"/>
    <property type="project" value="InterPro"/>
</dbReference>
<keyword evidence="4 6" id="KW-0238">DNA-binding</keyword>
<dbReference type="InterPro" id="IPR036388">
    <property type="entry name" value="WH-like_DNA-bd_sf"/>
</dbReference>
<comment type="similarity">
    <text evidence="1 6">Belongs to the sigma-70 factor family. ECF subfamily.</text>
</comment>
<dbReference type="PANTHER" id="PTHR43133">
    <property type="entry name" value="RNA POLYMERASE ECF-TYPE SIGMA FACTO"/>
    <property type="match status" value="1"/>
</dbReference>
<dbReference type="InterPro" id="IPR013325">
    <property type="entry name" value="RNA_pol_sigma_r2"/>
</dbReference>
<dbReference type="InterPro" id="IPR039425">
    <property type="entry name" value="RNA_pol_sigma-70-like"/>
</dbReference>
<evidence type="ECO:0000259" key="8">
    <source>
        <dbReference type="Pfam" id="PF04542"/>
    </source>
</evidence>
<dbReference type="AlphaFoldDB" id="A0A1H2ZCB4"/>
<accession>A0A1H2ZCB4</accession>
<dbReference type="Gene3D" id="1.10.1740.10">
    <property type="match status" value="1"/>
</dbReference>
<dbReference type="STRING" id="564137.SAMN04488238_105326"/>
<evidence type="ECO:0000256" key="3">
    <source>
        <dbReference type="ARBA" id="ARBA00023082"/>
    </source>
</evidence>
<name>A0A1H2ZCB4_9RHOB</name>
<keyword evidence="11" id="KW-1185">Reference proteome</keyword>
<dbReference type="Gene3D" id="1.10.10.10">
    <property type="entry name" value="Winged helix-like DNA-binding domain superfamily/Winged helix DNA-binding domain"/>
    <property type="match status" value="1"/>
</dbReference>
<sequence length="206" mass="22218">MTAAFLPEQARDAEAAAAPANTSGAADPREEIVQHLPSLRAYARSLTGETALADDLVQETVLKAWTKFGQYREGTNLRAWLFTILRNAHLSLRRKRMREVPDPDGAMVAQLSSRPDHDGRMALTELQAALHKLPVEQREALILVGALGFTVEEASETCGCAPGTIKSRANRGRKALAKMLHLDMDDAMTLAEQSAVTAAMGVASGN</sequence>
<evidence type="ECO:0000256" key="6">
    <source>
        <dbReference type="RuleBase" id="RU000716"/>
    </source>
</evidence>
<evidence type="ECO:0000256" key="7">
    <source>
        <dbReference type="SAM" id="MobiDB-lite"/>
    </source>
</evidence>
<dbReference type="InterPro" id="IPR007627">
    <property type="entry name" value="RNA_pol_sigma70_r2"/>
</dbReference>
<dbReference type="PROSITE" id="PS01063">
    <property type="entry name" value="SIGMA70_ECF"/>
    <property type="match status" value="1"/>
</dbReference>
<dbReference type="RefSeq" id="WP_092889122.1">
    <property type="nucleotide sequence ID" value="NZ_CP061502.1"/>
</dbReference>
<gene>
    <name evidence="10" type="ORF">SAMN04488238_105326</name>
</gene>
<keyword evidence="2 6" id="KW-0805">Transcription regulation</keyword>
<evidence type="ECO:0000313" key="11">
    <source>
        <dbReference type="Proteomes" id="UP000198539"/>
    </source>
</evidence>
<keyword evidence="5 6" id="KW-0804">Transcription</keyword>
<evidence type="ECO:0000256" key="4">
    <source>
        <dbReference type="ARBA" id="ARBA00023125"/>
    </source>
</evidence>
<evidence type="ECO:0000256" key="1">
    <source>
        <dbReference type="ARBA" id="ARBA00010641"/>
    </source>
</evidence>
<evidence type="ECO:0000256" key="2">
    <source>
        <dbReference type="ARBA" id="ARBA00023015"/>
    </source>
</evidence>
<dbReference type="SUPFAM" id="SSF88946">
    <property type="entry name" value="Sigma2 domain of RNA polymerase sigma factors"/>
    <property type="match status" value="1"/>
</dbReference>
<feature type="region of interest" description="Disordered" evidence="7">
    <location>
        <begin position="1"/>
        <end position="28"/>
    </location>
</feature>
<evidence type="ECO:0000313" key="10">
    <source>
        <dbReference type="EMBL" id="SDX14977.1"/>
    </source>
</evidence>
<dbReference type="GO" id="GO:0003677">
    <property type="term" value="F:DNA binding"/>
    <property type="evidence" value="ECO:0007669"/>
    <property type="project" value="UniProtKB-KW"/>
</dbReference>
<dbReference type="GO" id="GO:0016987">
    <property type="term" value="F:sigma factor activity"/>
    <property type="evidence" value="ECO:0007669"/>
    <property type="project" value="UniProtKB-KW"/>
</dbReference>
<dbReference type="NCBIfam" id="TIGR02937">
    <property type="entry name" value="sigma70-ECF"/>
    <property type="match status" value="1"/>
</dbReference>
<dbReference type="InterPro" id="IPR000838">
    <property type="entry name" value="RNA_pol_sigma70_ECF_CS"/>
</dbReference>
<keyword evidence="3 6" id="KW-0731">Sigma factor</keyword>
<feature type="domain" description="RNA polymerase sigma-70 region 2" evidence="8">
    <location>
        <begin position="34"/>
        <end position="98"/>
    </location>
</feature>
<dbReference type="SUPFAM" id="SSF88659">
    <property type="entry name" value="Sigma3 and sigma4 domains of RNA polymerase sigma factors"/>
    <property type="match status" value="1"/>
</dbReference>
<dbReference type="PANTHER" id="PTHR43133:SF25">
    <property type="entry name" value="RNA POLYMERASE SIGMA FACTOR RFAY-RELATED"/>
    <property type="match status" value="1"/>
</dbReference>
<feature type="compositionally biased region" description="Low complexity" evidence="7">
    <location>
        <begin position="15"/>
        <end position="26"/>
    </location>
</feature>
<reference evidence="10 11" key="1">
    <citation type="submission" date="2016-10" db="EMBL/GenBank/DDBJ databases">
        <authorList>
            <person name="de Groot N.N."/>
        </authorList>
    </citation>
    <scope>NUCLEOTIDE SEQUENCE [LARGE SCALE GENOMIC DNA]</scope>
    <source>
        <strain evidence="10 11">CGMCC 1.8894</strain>
    </source>
</reference>
<feature type="domain" description="RNA polymerase sigma factor 70 region 4 type 2" evidence="9">
    <location>
        <begin position="125"/>
        <end position="176"/>
    </location>
</feature>
<evidence type="ECO:0000256" key="5">
    <source>
        <dbReference type="ARBA" id="ARBA00023163"/>
    </source>
</evidence>
<dbReference type="OrthoDB" id="9803470at2"/>
<evidence type="ECO:0000259" key="9">
    <source>
        <dbReference type="Pfam" id="PF08281"/>
    </source>
</evidence>
<dbReference type="Pfam" id="PF04542">
    <property type="entry name" value="Sigma70_r2"/>
    <property type="match status" value="1"/>
</dbReference>
<dbReference type="EMBL" id="FNOM01000005">
    <property type="protein sequence ID" value="SDX14977.1"/>
    <property type="molecule type" value="Genomic_DNA"/>
</dbReference>
<dbReference type="Proteomes" id="UP000198539">
    <property type="component" value="Unassembled WGS sequence"/>
</dbReference>
<dbReference type="InterPro" id="IPR013324">
    <property type="entry name" value="RNA_pol_sigma_r3/r4-like"/>
</dbReference>
<proteinExistence type="inferred from homology"/>
<organism evidence="10 11">
    <name type="scientific">Roseicitreum antarcticum</name>
    <dbReference type="NCBI Taxonomy" id="564137"/>
    <lineage>
        <taxon>Bacteria</taxon>
        <taxon>Pseudomonadati</taxon>
        <taxon>Pseudomonadota</taxon>
        <taxon>Alphaproteobacteria</taxon>
        <taxon>Rhodobacterales</taxon>
        <taxon>Paracoccaceae</taxon>
        <taxon>Roseicitreum</taxon>
    </lineage>
</organism>
<protein>
    <recommendedName>
        <fullName evidence="6">RNA polymerase sigma factor</fullName>
    </recommendedName>
</protein>